<dbReference type="GO" id="GO:0071973">
    <property type="term" value="P:bacterial-type flagellum-dependent cell motility"/>
    <property type="evidence" value="ECO:0007669"/>
    <property type="project" value="TreeGrafter"/>
</dbReference>
<evidence type="ECO:0000313" key="8">
    <source>
        <dbReference type="EMBL" id="MCP8898625.1"/>
    </source>
</evidence>
<dbReference type="AlphaFoldDB" id="A0A9X2I1I3"/>
<reference evidence="8" key="2">
    <citation type="submission" date="2023-01" db="EMBL/GenBank/DDBJ databases">
        <title>Gilvimarinus xylanilyticus HB14 isolated from Caulerpa lentillifera aquaculture base in Hainan, China.</title>
        <authorList>
            <person name="Zhang Y.-J."/>
        </authorList>
    </citation>
    <scope>NUCLEOTIDE SEQUENCE</scope>
    <source>
        <strain evidence="8">HB14</strain>
    </source>
</reference>
<evidence type="ECO:0000259" key="7">
    <source>
        <dbReference type="Pfam" id="PF07195"/>
    </source>
</evidence>
<keyword evidence="8" id="KW-0969">Cilium</keyword>
<comment type="caution">
    <text evidence="8">The sequence shown here is derived from an EMBL/GenBank/DDBJ whole genome shotgun (WGS) entry which is preliminary data.</text>
</comment>
<dbReference type="GO" id="GO:0009424">
    <property type="term" value="C:bacterial-type flagellum hook"/>
    <property type="evidence" value="ECO:0007669"/>
    <property type="project" value="UniProtKB-UniRule"/>
</dbReference>
<keyword evidence="9" id="KW-1185">Reference proteome</keyword>
<feature type="domain" description="Flagellar hook-associated protein 2 C-terminal" evidence="7">
    <location>
        <begin position="234"/>
        <end position="407"/>
    </location>
</feature>
<gene>
    <name evidence="8" type="primary">fliD</name>
    <name evidence="8" type="ORF">M6D89_04855</name>
</gene>
<evidence type="ECO:0000256" key="4">
    <source>
        <dbReference type="ARBA" id="ARBA00023143"/>
    </source>
</evidence>
<dbReference type="Proteomes" id="UP001139319">
    <property type="component" value="Unassembled WGS sequence"/>
</dbReference>
<accession>A0A9X2I1I3</accession>
<comment type="function">
    <text evidence="5">Required for morphogenesis and for the elongation of the flagellar filament by facilitating polymerization of the flagellin monomers at the tip of growing filament. Forms a capping structure, which prevents flagellin subunits (transported through the central channel of the flagellum) from leaking out without polymerization at the distal end.</text>
</comment>
<evidence type="ECO:0000256" key="5">
    <source>
        <dbReference type="RuleBase" id="RU362066"/>
    </source>
</evidence>
<name>A0A9X2I1I3_9GAMM</name>
<dbReference type="PANTHER" id="PTHR30288:SF0">
    <property type="entry name" value="FLAGELLAR HOOK-ASSOCIATED PROTEIN 2"/>
    <property type="match status" value="1"/>
</dbReference>
<evidence type="ECO:0000313" key="9">
    <source>
        <dbReference type="Proteomes" id="UP001139319"/>
    </source>
</evidence>
<dbReference type="GO" id="GO:0007155">
    <property type="term" value="P:cell adhesion"/>
    <property type="evidence" value="ECO:0007669"/>
    <property type="project" value="InterPro"/>
</dbReference>
<evidence type="ECO:0000256" key="2">
    <source>
        <dbReference type="ARBA" id="ARBA00011255"/>
    </source>
</evidence>
<proteinExistence type="inferred from homology"/>
<reference evidence="8" key="1">
    <citation type="submission" date="2022-05" db="EMBL/GenBank/DDBJ databases">
        <authorList>
            <person name="Sun H.-N."/>
        </authorList>
    </citation>
    <scope>NUCLEOTIDE SEQUENCE</scope>
    <source>
        <strain evidence="8">HB14</strain>
    </source>
</reference>
<evidence type="ECO:0000256" key="1">
    <source>
        <dbReference type="ARBA" id="ARBA00009764"/>
    </source>
</evidence>
<dbReference type="InterPro" id="IPR010809">
    <property type="entry name" value="FliD_C"/>
</dbReference>
<comment type="subunit">
    <text evidence="2 5">Homopentamer.</text>
</comment>
<dbReference type="InterPro" id="IPR003481">
    <property type="entry name" value="FliD_N"/>
</dbReference>
<evidence type="ECO:0000259" key="6">
    <source>
        <dbReference type="Pfam" id="PF02465"/>
    </source>
</evidence>
<dbReference type="RefSeq" id="WP_253966896.1">
    <property type="nucleotide sequence ID" value="NZ_JAMFTH010000001.1"/>
</dbReference>
<dbReference type="GO" id="GO:0005576">
    <property type="term" value="C:extracellular region"/>
    <property type="evidence" value="ECO:0007669"/>
    <property type="project" value="UniProtKB-SubCell"/>
</dbReference>
<comment type="similarity">
    <text evidence="1 5">Belongs to the FliD family.</text>
</comment>
<sequence>MANNIISSLGGGSGIDTATLINDLVSLNRAPDANRLDAKETKLEAQISDYGLLRSALSELEGSVAQLGSADTFDAKSVSVPETTQLALTELDSSAVAGSYQVQIEQIAQSQSLASAGFASADAEIGKGEITLRFGDWSGALDDFTVDTEKTGATITIDDSNNTLEGLRDAINGADIGVQASIVSDGTSYRLLMTGPTGASNEIELTATEDAGAPGLAQFDFNATSQNMTQQQEGRDAILRVNGLQVTRETNSVDDVINGLSMDLFSASNTDTISITIGEDRDLAETAIRDFVEAYNTFLGAVEQLVGVNDETGEFGSLYNDSMADNIIDRVRNMIAASVPGIENGFASLAQLGIQTNVKDGTLSINEDPARINTNFNAVMSDNYDLVRDMFVPQTSSDSAAIEITNFTQNTRPGNYEVVITQQPSKGSLTGAAVPSFPLDTAGKDYSFEIDIDDKTAQISLPDGVVYASGAELAAELESLINASSELADSRTEVAVDFDGSALTFTSEAYGSSSLVAIKSVGADAAEMGLSVASGVAGTNVAGTVDGEVAFGSGQVLLPKLGTAAEGLALKVNEGATGASLNFSRGFAGGMSSLINSFLASNGLIASREENIEDDLTEIEDDRTDLDRRTDAYRARLESQFLAMELIVNNLNNTGSFLEDINDRLPFTAPK</sequence>
<keyword evidence="3" id="KW-0175">Coiled coil</keyword>
<keyword evidence="4 5" id="KW-0975">Bacterial flagellum</keyword>
<dbReference type="Pfam" id="PF07195">
    <property type="entry name" value="FliD_C"/>
    <property type="match status" value="2"/>
</dbReference>
<keyword evidence="8" id="KW-0966">Cell projection</keyword>
<keyword evidence="8" id="KW-0282">Flagellum</keyword>
<dbReference type="InterPro" id="IPR040026">
    <property type="entry name" value="FliD"/>
</dbReference>
<keyword evidence="5" id="KW-0964">Secreted</keyword>
<dbReference type="GO" id="GO:0009421">
    <property type="term" value="C:bacterial-type flagellum filament cap"/>
    <property type="evidence" value="ECO:0007669"/>
    <property type="project" value="InterPro"/>
</dbReference>
<protein>
    <recommendedName>
        <fullName evidence="5">Flagellar hook-associated protein 2</fullName>
        <shortName evidence="5">HAP2</shortName>
    </recommendedName>
    <alternativeName>
        <fullName evidence="5">Flagellar cap protein</fullName>
    </alternativeName>
</protein>
<dbReference type="PANTHER" id="PTHR30288">
    <property type="entry name" value="FLAGELLAR CAP/ASSEMBLY PROTEIN FLID"/>
    <property type="match status" value="1"/>
</dbReference>
<dbReference type="Pfam" id="PF02465">
    <property type="entry name" value="FliD_N"/>
    <property type="match status" value="1"/>
</dbReference>
<comment type="subcellular location">
    <subcellularLocation>
        <location evidence="5">Secreted</location>
    </subcellularLocation>
    <subcellularLocation>
        <location evidence="5">Bacterial flagellum</location>
    </subcellularLocation>
</comment>
<feature type="domain" description="Flagellar hook-associated protein 2 N-terminal" evidence="6">
    <location>
        <begin position="13"/>
        <end position="111"/>
    </location>
</feature>
<dbReference type="EMBL" id="JAMFTH010000001">
    <property type="protein sequence ID" value="MCP8898625.1"/>
    <property type="molecule type" value="Genomic_DNA"/>
</dbReference>
<organism evidence="8 9">
    <name type="scientific">Gilvimarinus xylanilyticus</name>
    <dbReference type="NCBI Taxonomy" id="2944139"/>
    <lineage>
        <taxon>Bacteria</taxon>
        <taxon>Pseudomonadati</taxon>
        <taxon>Pseudomonadota</taxon>
        <taxon>Gammaproteobacteria</taxon>
        <taxon>Cellvibrionales</taxon>
        <taxon>Cellvibrionaceae</taxon>
        <taxon>Gilvimarinus</taxon>
    </lineage>
</organism>
<evidence type="ECO:0000256" key="3">
    <source>
        <dbReference type="ARBA" id="ARBA00023054"/>
    </source>
</evidence>
<feature type="domain" description="Flagellar hook-associated protein 2 C-terminal" evidence="7">
    <location>
        <begin position="582"/>
        <end position="653"/>
    </location>
</feature>